<evidence type="ECO:0000259" key="1">
    <source>
        <dbReference type="Pfam" id="PF13636"/>
    </source>
</evidence>
<feature type="domain" description="rRNA small subunit methyltransferase F RNA-binding PUA-like" evidence="1">
    <location>
        <begin position="109"/>
        <end position="155"/>
    </location>
</feature>
<dbReference type="AlphaFoldDB" id="X0W7A1"/>
<proteinExistence type="predicted"/>
<organism evidence="2">
    <name type="scientific">marine sediment metagenome</name>
    <dbReference type="NCBI Taxonomy" id="412755"/>
    <lineage>
        <taxon>unclassified sequences</taxon>
        <taxon>metagenomes</taxon>
        <taxon>ecological metagenomes</taxon>
    </lineage>
</organism>
<dbReference type="InterPro" id="IPR027391">
    <property type="entry name" value="Nol1_Nop2_Fmu_2"/>
</dbReference>
<reference evidence="2" key="1">
    <citation type="journal article" date="2014" name="Front. Microbiol.">
        <title>High frequency of phylogenetically diverse reductive dehalogenase-homologous genes in deep subseafloor sedimentary metagenomes.</title>
        <authorList>
            <person name="Kawai M."/>
            <person name="Futagami T."/>
            <person name="Toyoda A."/>
            <person name="Takaki Y."/>
            <person name="Nishi S."/>
            <person name="Hori S."/>
            <person name="Arai W."/>
            <person name="Tsubouchi T."/>
            <person name="Morono Y."/>
            <person name="Uchiyama I."/>
            <person name="Ito T."/>
            <person name="Fujiyama A."/>
            <person name="Inagaki F."/>
            <person name="Takami H."/>
        </authorList>
    </citation>
    <scope>NUCLEOTIDE SEQUENCE</scope>
    <source>
        <strain evidence="2">Expedition CK06-06</strain>
    </source>
</reference>
<evidence type="ECO:0000313" key="2">
    <source>
        <dbReference type="EMBL" id="GAG19152.1"/>
    </source>
</evidence>
<dbReference type="Pfam" id="PF13636">
    <property type="entry name" value="Methyltranf_PUA"/>
    <property type="match status" value="1"/>
</dbReference>
<dbReference type="EMBL" id="BARS01035492">
    <property type="protein sequence ID" value="GAG19152.1"/>
    <property type="molecule type" value="Genomic_DNA"/>
</dbReference>
<comment type="caution">
    <text evidence="2">The sequence shown here is derived from an EMBL/GenBank/DDBJ whole genome shotgun (WGS) entry which is preliminary data.</text>
</comment>
<dbReference type="Gene3D" id="3.10.450.720">
    <property type="match status" value="1"/>
</dbReference>
<sequence>MKESKPPKESLRILNTRKKKEINQRIKEQWDCELDKSFVFLLSNKDKLYIADKDISKIGFENLKIDKIGLYVCTVSEKGVRLSIEGSQILGPNAKKNIVEISEDEMRGWFRGNDLAKEAGNCEGFVILKHKDDFIGCGKVTAKGILNFVPKTRRILTNE</sequence>
<accession>X0W7A1</accession>
<name>X0W7A1_9ZZZZ</name>
<protein>
    <recommendedName>
        <fullName evidence="1">rRNA small subunit methyltransferase F RNA-binding PUA-like domain-containing protein</fullName>
    </recommendedName>
</protein>
<gene>
    <name evidence="2" type="ORF">S01H1_54679</name>
</gene>